<gene>
    <name evidence="10" type="primary">hisJ</name>
    <name evidence="10" type="ORF">NDM98_07225</name>
</gene>
<evidence type="ECO:0000256" key="6">
    <source>
        <dbReference type="ARBA" id="ARBA00023102"/>
    </source>
</evidence>
<evidence type="ECO:0000256" key="8">
    <source>
        <dbReference type="RuleBase" id="RU366003"/>
    </source>
</evidence>
<proteinExistence type="inferred from homology"/>
<name>A0ABT0XJB9_9BACI</name>
<evidence type="ECO:0000256" key="5">
    <source>
        <dbReference type="ARBA" id="ARBA00022801"/>
    </source>
</evidence>
<reference evidence="10" key="1">
    <citation type="submission" date="2022-06" db="EMBL/GenBank/DDBJ databases">
        <title>Alkalicoccobacillus porphyridii sp. nov., isolated from a marine red alga, Porphyridium purpureum and reclassification of Shouchella plakortidis and Shouchella gibsonii as Alkalicoccobacillus plakortidis comb. nov. and Alkalicoccobacillus gibsonii comb. nov.</title>
        <authorList>
            <person name="Kim K.H."/>
            <person name="Lee J.K."/>
            <person name="Han D.M."/>
            <person name="Baek J.H."/>
            <person name="Jeon C.O."/>
        </authorList>
    </citation>
    <scope>NUCLEOTIDE SEQUENCE</scope>
    <source>
        <strain evidence="10">DSM 19153</strain>
    </source>
</reference>
<dbReference type="EMBL" id="JAMQJY010000001">
    <property type="protein sequence ID" value="MCM2675297.1"/>
    <property type="molecule type" value="Genomic_DNA"/>
</dbReference>
<dbReference type="GO" id="GO:0004401">
    <property type="term" value="F:histidinol-phosphatase activity"/>
    <property type="evidence" value="ECO:0007669"/>
    <property type="project" value="UniProtKB-EC"/>
</dbReference>
<dbReference type="NCBIfam" id="TIGR01856">
    <property type="entry name" value="hisJ_fam"/>
    <property type="match status" value="1"/>
</dbReference>
<dbReference type="Gene3D" id="3.20.20.140">
    <property type="entry name" value="Metal-dependent hydrolases"/>
    <property type="match status" value="1"/>
</dbReference>
<evidence type="ECO:0000256" key="1">
    <source>
        <dbReference type="ARBA" id="ARBA00004970"/>
    </source>
</evidence>
<dbReference type="NCBIfam" id="NF005996">
    <property type="entry name" value="PRK08123.1"/>
    <property type="match status" value="1"/>
</dbReference>
<evidence type="ECO:0000259" key="9">
    <source>
        <dbReference type="Pfam" id="PF02811"/>
    </source>
</evidence>
<dbReference type="InterPro" id="IPR010140">
    <property type="entry name" value="Histidinol_P_phosphatase_HisJ"/>
</dbReference>
<dbReference type="SUPFAM" id="SSF89550">
    <property type="entry name" value="PHP domain-like"/>
    <property type="match status" value="1"/>
</dbReference>
<dbReference type="Pfam" id="PF02811">
    <property type="entry name" value="PHP"/>
    <property type="match status" value="1"/>
</dbReference>
<accession>A0ABT0XJB9</accession>
<comment type="catalytic activity">
    <reaction evidence="7 8">
        <text>L-histidinol phosphate + H2O = L-histidinol + phosphate</text>
        <dbReference type="Rhea" id="RHEA:14465"/>
        <dbReference type="ChEBI" id="CHEBI:15377"/>
        <dbReference type="ChEBI" id="CHEBI:43474"/>
        <dbReference type="ChEBI" id="CHEBI:57699"/>
        <dbReference type="ChEBI" id="CHEBI:57980"/>
        <dbReference type="EC" id="3.1.3.15"/>
    </reaction>
</comment>
<keyword evidence="6 8" id="KW-0368">Histidine biosynthesis</keyword>
<dbReference type="Proteomes" id="UP001203665">
    <property type="component" value="Unassembled WGS sequence"/>
</dbReference>
<dbReference type="EC" id="3.1.3.15" evidence="3 8"/>
<comment type="pathway">
    <text evidence="1 8">Amino-acid biosynthesis; L-histidine biosynthesis; L-histidine from 5-phospho-alpha-D-ribose 1-diphosphate: step 8/9.</text>
</comment>
<keyword evidence="4 8" id="KW-0028">Amino-acid biosynthesis</keyword>
<evidence type="ECO:0000313" key="11">
    <source>
        <dbReference type="Proteomes" id="UP001203665"/>
    </source>
</evidence>
<dbReference type="PANTHER" id="PTHR21039:SF0">
    <property type="entry name" value="HISTIDINOL-PHOSPHATASE"/>
    <property type="match status" value="1"/>
</dbReference>
<comment type="similarity">
    <text evidence="2 8">Belongs to the PHP hydrolase family. HisK subfamily.</text>
</comment>
<dbReference type="RefSeq" id="WP_251605811.1">
    <property type="nucleotide sequence ID" value="NZ_JAMQJY010000001.1"/>
</dbReference>
<dbReference type="CDD" id="cd12110">
    <property type="entry name" value="PHP_HisPPase_Hisj_like"/>
    <property type="match status" value="1"/>
</dbReference>
<keyword evidence="5 8" id="KW-0378">Hydrolase</keyword>
<dbReference type="PANTHER" id="PTHR21039">
    <property type="entry name" value="HISTIDINOL PHOSPHATASE-RELATED"/>
    <property type="match status" value="1"/>
</dbReference>
<comment type="caution">
    <text evidence="10">The sequence shown here is derived from an EMBL/GenBank/DDBJ whole genome shotgun (WGS) entry which is preliminary data.</text>
</comment>
<dbReference type="InterPro" id="IPR016195">
    <property type="entry name" value="Pol/histidinol_Pase-like"/>
</dbReference>
<keyword evidence="11" id="KW-1185">Reference proteome</keyword>
<feature type="domain" description="PHP" evidence="9">
    <location>
        <begin position="5"/>
        <end position="214"/>
    </location>
</feature>
<evidence type="ECO:0000256" key="3">
    <source>
        <dbReference type="ARBA" id="ARBA00013085"/>
    </source>
</evidence>
<evidence type="ECO:0000313" key="10">
    <source>
        <dbReference type="EMBL" id="MCM2675297.1"/>
    </source>
</evidence>
<evidence type="ECO:0000256" key="4">
    <source>
        <dbReference type="ARBA" id="ARBA00022605"/>
    </source>
</evidence>
<dbReference type="InterPro" id="IPR004013">
    <property type="entry name" value="PHP_dom"/>
</dbReference>
<sequence>MLKYDGHVHTPFCPHGTKDALNRYCEQAIKLGLSGLSFTEHAPLPDGFIDPSPTQDSAMSKEQLYTYIEHVQSIQSQYNKELKIGIGLEVDFIEGFEDQTSALLNEVGPLLTDSILSVHFLNHKNSFYCMDYSPEIFLDIAQAVGSVDAVHHLYYQSVLQSINANLGTYKPNRIGHITLANKFQKRIPPTQSFDKEINDILQAIQTNGYSLDYNVVGIRKPLCKESYPPPEVLKQAIKMEIPLVFGSDAHQAKELAIAWNEYTGVPLDSPLSS</sequence>
<evidence type="ECO:0000256" key="2">
    <source>
        <dbReference type="ARBA" id="ARBA00009152"/>
    </source>
</evidence>
<evidence type="ECO:0000256" key="7">
    <source>
        <dbReference type="ARBA" id="ARBA00049158"/>
    </source>
</evidence>
<protein>
    <recommendedName>
        <fullName evidence="3 8">Histidinol-phosphatase</fullName>
        <shortName evidence="8">HolPase</shortName>
        <ecNumber evidence="3 8">3.1.3.15</ecNumber>
    </recommendedName>
</protein>
<organism evidence="10 11">
    <name type="scientific">Alkalicoccobacillus plakortidis</name>
    <dbReference type="NCBI Taxonomy" id="444060"/>
    <lineage>
        <taxon>Bacteria</taxon>
        <taxon>Bacillati</taxon>
        <taxon>Bacillota</taxon>
        <taxon>Bacilli</taxon>
        <taxon>Bacillales</taxon>
        <taxon>Bacillaceae</taxon>
        <taxon>Alkalicoccobacillus</taxon>
    </lineage>
</organism>